<reference evidence="1" key="1">
    <citation type="journal article" date="2022" name="J Environ Chem Eng">
        <title>Biodegradation of petroleum oil using a constructed nonpathogenic and heavy metal-tolerant bacterial consortium isolated from marine sponges.</title>
        <authorList>
            <person name="Dechsakulwatana C."/>
            <person name="Rungsihiranrut A."/>
            <person name="Muangchinda C."/>
            <person name="Ningthoujam R."/>
            <person name="Klankeo P."/>
            <person name="Pinyakong O."/>
        </authorList>
    </citation>
    <scope>NUCLEOTIDE SEQUENCE</scope>
    <source>
        <strain evidence="1">TL01-2</strain>
    </source>
</reference>
<organism evidence="1 2">
    <name type="scientific">Priestia aryabhattai</name>
    <name type="common">Bacillus aryabhattai</name>
    <dbReference type="NCBI Taxonomy" id="412384"/>
    <lineage>
        <taxon>Bacteria</taxon>
        <taxon>Bacillati</taxon>
        <taxon>Bacillota</taxon>
        <taxon>Bacilli</taxon>
        <taxon>Bacillales</taxon>
        <taxon>Bacillaceae</taxon>
        <taxon>Priestia</taxon>
    </lineage>
</organism>
<gene>
    <name evidence="1" type="ORF">O0Q50_22075</name>
</gene>
<evidence type="ECO:0000313" key="1">
    <source>
        <dbReference type="EMBL" id="MDU9693871.1"/>
    </source>
</evidence>
<proteinExistence type="predicted"/>
<evidence type="ECO:0000313" key="2">
    <source>
        <dbReference type="Proteomes" id="UP001269400"/>
    </source>
</evidence>
<protein>
    <submittedName>
        <fullName evidence="1">Uncharacterized protein</fullName>
    </submittedName>
</protein>
<accession>A0AAX6ND86</accession>
<name>A0AAX6ND86_PRIAR</name>
<comment type="caution">
    <text evidence="1">The sequence shown here is derived from an EMBL/GenBank/DDBJ whole genome shotgun (WGS) entry which is preliminary data.</text>
</comment>
<sequence>MRITYYRGLNKNETYLASKKVIKGHFKDVERMSVVFGLSREYDIDSRCSTKLTIAKPVLISISYDREKEFLLSLYHISKSKLTIEAAAQFSSVVIPSIREWINNQRDKPSTAILGVEELIFSWNGSTYSKQELKYL</sequence>
<dbReference type="RefSeq" id="WP_316911088.1">
    <property type="nucleotide sequence ID" value="NZ_JAPTGD010000002.1"/>
</dbReference>
<dbReference type="AlphaFoldDB" id="A0AAX6ND86"/>
<dbReference type="Proteomes" id="UP001269400">
    <property type="component" value="Unassembled WGS sequence"/>
</dbReference>
<reference evidence="1" key="2">
    <citation type="submission" date="2022-12" db="EMBL/GenBank/DDBJ databases">
        <authorList>
            <person name="Dechsakulwatana C."/>
            <person name="Rungsihiranrut A."/>
            <person name="Muangchinda C."/>
            <person name="Ningthoujam R."/>
            <person name="Klankeo P."/>
            <person name="Pinyakong O."/>
        </authorList>
    </citation>
    <scope>NUCLEOTIDE SEQUENCE</scope>
    <source>
        <strain evidence="1">TL01-2</strain>
    </source>
</reference>
<dbReference type="EMBL" id="JAPTGD010000002">
    <property type="protein sequence ID" value="MDU9693871.1"/>
    <property type="molecule type" value="Genomic_DNA"/>
</dbReference>